<dbReference type="Pfam" id="PF26639">
    <property type="entry name" value="Het-6_barrel"/>
    <property type="match status" value="1"/>
</dbReference>
<evidence type="ECO:0000313" key="3">
    <source>
        <dbReference type="EMBL" id="TRX88234.1"/>
    </source>
</evidence>
<sequence length="640" mass="72307">MEPLERWQDTYYVAWEKPPSQATPHRPTPAAGHAGHAGYAGHSYAALQPPHEDFRILHLQPSTNIQSKLECSLQHVSFEQCPTYEAVSYVWGDQTDTVTAHLNGREVTITANLGHVLRNLRLTTETRALWVDGLCIDQANPTERSSQVRMMGRIYSACVRGLVWLGSADSSRSRGLEVASLLTRGDIDYIRGRASEALQSEYTSHNSILHVDATQILPFKDWDALRSLFVEPDIWHRVWVMQEMACAPKILLVLGGESLEWEVIASFLDSEGYPDAYHGPFHHNDYEYWINETFAHIQIIEHQRRISREMSMGRKFKLLDVLARFRYTAATDPRDKIYGLLGLASDSQMVMPDYEKSVKDVYVDFFQTHVNETHQLDLLCQNPWGNRAHGSSNTELDLPSWCPDFFSPQNTTLLFAQRSIFSAGSEYCDVPCQVSDQSRLNLPGSILLGSLSSIYGKIDQISQPCQTIPGNMPPEIRDEDLNTSHPLMYRHTGETAFQAYWRTMMADCEVYPTRRLSNSSLDALKTVFNRWRKNPAKFDNWVPLNRIQMLTKMGAGWRFSITDHHGVYCMVPFASEPGDVLAIMKGGKVPLVLRPNIHQESGAVTEFRVVGPAYAHGFMSGEAAGAVKKGLLRTEDIVLV</sequence>
<feature type="region of interest" description="Disordered" evidence="1">
    <location>
        <begin position="18"/>
        <end position="37"/>
    </location>
</feature>
<dbReference type="InterPro" id="IPR010730">
    <property type="entry name" value="HET"/>
</dbReference>
<organism evidence="3 4">
    <name type="scientific">Xylaria flabelliformis</name>
    <dbReference type="NCBI Taxonomy" id="2512241"/>
    <lineage>
        <taxon>Eukaryota</taxon>
        <taxon>Fungi</taxon>
        <taxon>Dikarya</taxon>
        <taxon>Ascomycota</taxon>
        <taxon>Pezizomycotina</taxon>
        <taxon>Sordariomycetes</taxon>
        <taxon>Xylariomycetidae</taxon>
        <taxon>Xylariales</taxon>
        <taxon>Xylariaceae</taxon>
        <taxon>Xylaria</taxon>
    </lineage>
</organism>
<evidence type="ECO:0000259" key="2">
    <source>
        <dbReference type="Pfam" id="PF06985"/>
    </source>
</evidence>
<name>A0A553HJV5_9PEZI</name>
<accession>A0A553HJV5</accession>
<dbReference type="AlphaFoldDB" id="A0A553HJV5"/>
<evidence type="ECO:0000256" key="1">
    <source>
        <dbReference type="SAM" id="MobiDB-lite"/>
    </source>
</evidence>
<reference evidence="4" key="1">
    <citation type="submission" date="2019-06" db="EMBL/GenBank/DDBJ databases">
        <title>Draft genome sequence of the griseofulvin-producing fungus Xylaria cubensis strain G536.</title>
        <authorList>
            <person name="Mead M.E."/>
            <person name="Raja H.A."/>
            <person name="Steenwyk J.L."/>
            <person name="Knowles S.L."/>
            <person name="Oberlies N.H."/>
            <person name="Rokas A."/>
        </authorList>
    </citation>
    <scope>NUCLEOTIDE SEQUENCE [LARGE SCALE GENOMIC DNA]</scope>
    <source>
        <strain evidence="4">G536</strain>
    </source>
</reference>
<protein>
    <recommendedName>
        <fullName evidence="2">Heterokaryon incompatibility domain-containing protein</fullName>
    </recommendedName>
</protein>
<dbReference type="PANTHER" id="PTHR24148:SF77">
    <property type="entry name" value="HETEROKARYON INCOMPATIBILITY DOMAIN-CONTAINING PROTEIN"/>
    <property type="match status" value="1"/>
</dbReference>
<dbReference type="InterPro" id="IPR052895">
    <property type="entry name" value="HetReg/Transcr_Mod"/>
</dbReference>
<dbReference type="Pfam" id="PF06985">
    <property type="entry name" value="HET"/>
    <property type="match status" value="1"/>
</dbReference>
<feature type="domain" description="Heterokaryon incompatibility" evidence="2">
    <location>
        <begin position="84"/>
        <end position="243"/>
    </location>
</feature>
<dbReference type="OrthoDB" id="3477286at2759"/>
<dbReference type="Proteomes" id="UP000319160">
    <property type="component" value="Unassembled WGS sequence"/>
</dbReference>
<proteinExistence type="predicted"/>
<gene>
    <name evidence="3" type="ORF">FHL15_010859</name>
</gene>
<dbReference type="PANTHER" id="PTHR24148">
    <property type="entry name" value="ANKYRIN REPEAT DOMAIN-CONTAINING PROTEIN 39 HOMOLOG-RELATED"/>
    <property type="match status" value="1"/>
</dbReference>
<keyword evidence="4" id="KW-1185">Reference proteome</keyword>
<comment type="caution">
    <text evidence="3">The sequence shown here is derived from an EMBL/GenBank/DDBJ whole genome shotgun (WGS) entry which is preliminary data.</text>
</comment>
<evidence type="ECO:0000313" key="4">
    <source>
        <dbReference type="Proteomes" id="UP000319160"/>
    </source>
</evidence>
<dbReference type="EMBL" id="VFLP01000094">
    <property type="protein sequence ID" value="TRX88234.1"/>
    <property type="molecule type" value="Genomic_DNA"/>
</dbReference>